<organism evidence="1 2">
    <name type="scientific">Levilactobacillus suantsaii</name>
    <dbReference type="NCBI Taxonomy" id="2292255"/>
    <lineage>
        <taxon>Bacteria</taxon>
        <taxon>Bacillati</taxon>
        <taxon>Bacillota</taxon>
        <taxon>Bacilli</taxon>
        <taxon>Lactobacillales</taxon>
        <taxon>Lactobacillaceae</taxon>
        <taxon>Levilactobacillus</taxon>
    </lineage>
</organism>
<evidence type="ECO:0000313" key="1">
    <source>
        <dbReference type="EMBL" id="RXI80077.1"/>
    </source>
</evidence>
<evidence type="ECO:0000313" key="2">
    <source>
        <dbReference type="Proteomes" id="UP000290602"/>
    </source>
</evidence>
<accession>A0A4Q0VK90</accession>
<dbReference type="Pfam" id="PF04397">
    <property type="entry name" value="LytTR"/>
    <property type="match status" value="1"/>
</dbReference>
<keyword evidence="2" id="KW-1185">Reference proteome</keyword>
<reference evidence="1 2" key="1">
    <citation type="submission" date="2018-08" db="EMBL/GenBank/DDBJ databases">
        <title>Lactobacillus suantsai sp. nov., isolated from traditional fermented suan-tsai in Taiwan.</title>
        <authorList>
            <person name="Huang C.-H."/>
        </authorList>
    </citation>
    <scope>NUCLEOTIDE SEQUENCE [LARGE SCALE GENOMIC DNA]</scope>
    <source>
        <strain evidence="1 2">BCRC 12945</strain>
    </source>
</reference>
<name>A0A4Q0VK90_9LACO</name>
<dbReference type="OrthoDB" id="9808614at2"/>
<comment type="caution">
    <text evidence="1">The sequence shown here is derived from an EMBL/GenBank/DDBJ whole genome shotgun (WGS) entry which is preliminary data.</text>
</comment>
<dbReference type="SMART" id="SM00850">
    <property type="entry name" value="LytTR"/>
    <property type="match status" value="1"/>
</dbReference>
<sequence length="153" mass="17145">MKVRLEQDDQLTEPEVVLRVPKAQTAAVADLKRQLAALDDPTQQLAVRWQGSLVRVPVGTILFCEATGHRVMVHTAQETYATRVPLYQLADQLPSYFYRGSKSAVLNLHQVASLSKSLTGNLVTFQRSLKQLYVSRRYYGELKRALEGKGSVT</sequence>
<dbReference type="PROSITE" id="PS50930">
    <property type="entry name" value="HTH_LYTTR"/>
    <property type="match status" value="1"/>
</dbReference>
<dbReference type="GO" id="GO:0003677">
    <property type="term" value="F:DNA binding"/>
    <property type="evidence" value="ECO:0007669"/>
    <property type="project" value="InterPro"/>
</dbReference>
<dbReference type="InterPro" id="IPR046947">
    <property type="entry name" value="LytR-like"/>
</dbReference>
<dbReference type="GO" id="GO:0000156">
    <property type="term" value="F:phosphorelay response regulator activity"/>
    <property type="evidence" value="ECO:0007669"/>
    <property type="project" value="InterPro"/>
</dbReference>
<dbReference type="PANTHER" id="PTHR37299">
    <property type="entry name" value="TRANSCRIPTIONAL REGULATOR-RELATED"/>
    <property type="match status" value="1"/>
</dbReference>
<dbReference type="RefSeq" id="WP_129031136.1">
    <property type="nucleotide sequence ID" value="NZ_CP059603.1"/>
</dbReference>
<dbReference type="AlphaFoldDB" id="A0A4Q0VK90"/>
<protein>
    <submittedName>
        <fullName evidence="1">LytTR family transcriptional regulator</fullName>
    </submittedName>
</protein>
<gene>
    <name evidence="1" type="ORF">DXH47_00505</name>
</gene>
<dbReference type="PANTHER" id="PTHR37299:SF4">
    <property type="entry name" value="TRANSCRIPTIONAL REGULATOR"/>
    <property type="match status" value="1"/>
</dbReference>
<dbReference type="EMBL" id="QXIL01000001">
    <property type="protein sequence ID" value="RXI80077.1"/>
    <property type="molecule type" value="Genomic_DNA"/>
</dbReference>
<proteinExistence type="predicted"/>
<dbReference type="Proteomes" id="UP000290602">
    <property type="component" value="Unassembled WGS sequence"/>
</dbReference>
<dbReference type="InterPro" id="IPR007492">
    <property type="entry name" value="LytTR_DNA-bd_dom"/>
</dbReference>
<dbReference type="Gene3D" id="2.40.50.1020">
    <property type="entry name" value="LytTr DNA-binding domain"/>
    <property type="match status" value="1"/>
</dbReference>